<dbReference type="Proteomes" id="UP001337655">
    <property type="component" value="Unassembled WGS sequence"/>
</dbReference>
<evidence type="ECO:0000313" key="3">
    <source>
        <dbReference type="Proteomes" id="UP001337655"/>
    </source>
</evidence>
<name>A0AAV9P0N4_9PEZI</name>
<organism evidence="2 3">
    <name type="scientific">Saxophila tyrrhenica</name>
    <dbReference type="NCBI Taxonomy" id="1690608"/>
    <lineage>
        <taxon>Eukaryota</taxon>
        <taxon>Fungi</taxon>
        <taxon>Dikarya</taxon>
        <taxon>Ascomycota</taxon>
        <taxon>Pezizomycotina</taxon>
        <taxon>Dothideomycetes</taxon>
        <taxon>Dothideomycetidae</taxon>
        <taxon>Mycosphaerellales</taxon>
        <taxon>Extremaceae</taxon>
        <taxon>Saxophila</taxon>
    </lineage>
</organism>
<comment type="caution">
    <text evidence="2">The sequence shown here is derived from an EMBL/GenBank/DDBJ whole genome shotgun (WGS) entry which is preliminary data.</text>
</comment>
<accession>A0AAV9P0N4</accession>
<proteinExistence type="predicted"/>
<feature type="compositionally biased region" description="Polar residues" evidence="1">
    <location>
        <begin position="28"/>
        <end position="37"/>
    </location>
</feature>
<dbReference type="GeneID" id="89929698"/>
<feature type="region of interest" description="Disordered" evidence="1">
    <location>
        <begin position="28"/>
        <end position="51"/>
    </location>
</feature>
<keyword evidence="3" id="KW-1185">Reference proteome</keyword>
<feature type="compositionally biased region" description="Basic and acidic residues" evidence="1">
    <location>
        <begin position="38"/>
        <end position="51"/>
    </location>
</feature>
<reference evidence="2 3" key="1">
    <citation type="submission" date="2023-08" db="EMBL/GenBank/DDBJ databases">
        <title>Black Yeasts Isolated from many extreme environments.</title>
        <authorList>
            <person name="Coleine C."/>
            <person name="Stajich J.E."/>
            <person name="Selbmann L."/>
        </authorList>
    </citation>
    <scope>NUCLEOTIDE SEQUENCE [LARGE SCALE GENOMIC DNA]</scope>
    <source>
        <strain evidence="2 3">CCFEE 5935</strain>
    </source>
</reference>
<dbReference type="AlphaFoldDB" id="A0AAV9P0N4"/>
<gene>
    <name evidence="2" type="ORF">LTR77_008365</name>
</gene>
<sequence>MTPHEARVLNEWSRVKKLQAKLQAKLQELTTKSTKSNDAAEDHSDELNTNRMDEVAQVINKSGYPDGATWPKPSEKPLSRFEAATRALVWESNDMTANLVKFHAAFEAFLEVQPEDPVIKAKLASYVVPSMPKEAGTTTVRSTGGGVNSTSAVDATSEKNAGDDSAGGKASSERDTVAEENMTAAEWAAAGSRKTGGGDDSDDTDEYSDDEGETSDDGFTDWGERKWVMKR</sequence>
<feature type="region of interest" description="Disordered" evidence="1">
    <location>
        <begin position="134"/>
        <end position="231"/>
    </location>
</feature>
<dbReference type="RefSeq" id="XP_064656057.1">
    <property type="nucleotide sequence ID" value="XM_064805597.1"/>
</dbReference>
<dbReference type="EMBL" id="JAVRRT010000014">
    <property type="protein sequence ID" value="KAK5166104.1"/>
    <property type="molecule type" value="Genomic_DNA"/>
</dbReference>
<evidence type="ECO:0000313" key="2">
    <source>
        <dbReference type="EMBL" id="KAK5166104.1"/>
    </source>
</evidence>
<evidence type="ECO:0000256" key="1">
    <source>
        <dbReference type="SAM" id="MobiDB-lite"/>
    </source>
</evidence>
<feature type="compositionally biased region" description="Acidic residues" evidence="1">
    <location>
        <begin position="199"/>
        <end position="219"/>
    </location>
</feature>
<protein>
    <submittedName>
        <fullName evidence="2">Uncharacterized protein</fullName>
    </submittedName>
</protein>
<feature type="compositionally biased region" description="Basic and acidic residues" evidence="1">
    <location>
        <begin position="222"/>
        <end position="231"/>
    </location>
</feature>